<gene>
    <name evidence="2" type="ORF">Sradi_4555600</name>
</gene>
<protein>
    <submittedName>
        <fullName evidence="2">Uncharacterized protein</fullName>
    </submittedName>
</protein>
<dbReference type="AlphaFoldDB" id="A0AAW2NBR2"/>
<sequence length="101" mass="11527">MAGMLPGVQAARRRRFQQKSNVSHGPDNHFSPAMSGYGGTTTRRPPFCLYAANHEFRLCSNLRNPTSQVAWDESRLGAEAREAKKRLDERLQPQWRSEAKR</sequence>
<comment type="caution">
    <text evidence="2">The sequence shown here is derived from an EMBL/GenBank/DDBJ whole genome shotgun (WGS) entry which is preliminary data.</text>
</comment>
<feature type="region of interest" description="Disordered" evidence="1">
    <location>
        <begin position="1"/>
        <end position="38"/>
    </location>
</feature>
<evidence type="ECO:0000313" key="2">
    <source>
        <dbReference type="EMBL" id="KAL0340388.1"/>
    </source>
</evidence>
<reference evidence="2" key="1">
    <citation type="submission" date="2020-06" db="EMBL/GenBank/DDBJ databases">
        <authorList>
            <person name="Li T."/>
            <person name="Hu X."/>
            <person name="Zhang T."/>
            <person name="Song X."/>
            <person name="Zhang H."/>
            <person name="Dai N."/>
            <person name="Sheng W."/>
            <person name="Hou X."/>
            <person name="Wei L."/>
        </authorList>
    </citation>
    <scope>NUCLEOTIDE SEQUENCE</scope>
    <source>
        <strain evidence="2">G02</strain>
        <tissue evidence="2">Leaf</tissue>
    </source>
</reference>
<accession>A0AAW2NBR2</accession>
<name>A0AAW2NBR2_SESRA</name>
<reference evidence="2" key="2">
    <citation type="journal article" date="2024" name="Plant">
        <title>Genomic evolution and insights into agronomic trait innovations of Sesamum species.</title>
        <authorList>
            <person name="Miao H."/>
            <person name="Wang L."/>
            <person name="Qu L."/>
            <person name="Liu H."/>
            <person name="Sun Y."/>
            <person name="Le M."/>
            <person name="Wang Q."/>
            <person name="Wei S."/>
            <person name="Zheng Y."/>
            <person name="Lin W."/>
            <person name="Duan Y."/>
            <person name="Cao H."/>
            <person name="Xiong S."/>
            <person name="Wang X."/>
            <person name="Wei L."/>
            <person name="Li C."/>
            <person name="Ma Q."/>
            <person name="Ju M."/>
            <person name="Zhao R."/>
            <person name="Li G."/>
            <person name="Mu C."/>
            <person name="Tian Q."/>
            <person name="Mei H."/>
            <person name="Zhang T."/>
            <person name="Gao T."/>
            <person name="Zhang H."/>
        </authorList>
    </citation>
    <scope>NUCLEOTIDE SEQUENCE</scope>
    <source>
        <strain evidence="2">G02</strain>
    </source>
</reference>
<evidence type="ECO:0000256" key="1">
    <source>
        <dbReference type="SAM" id="MobiDB-lite"/>
    </source>
</evidence>
<dbReference type="EMBL" id="JACGWJ010000020">
    <property type="protein sequence ID" value="KAL0340388.1"/>
    <property type="molecule type" value="Genomic_DNA"/>
</dbReference>
<organism evidence="2">
    <name type="scientific">Sesamum radiatum</name>
    <name type="common">Black benniseed</name>
    <dbReference type="NCBI Taxonomy" id="300843"/>
    <lineage>
        <taxon>Eukaryota</taxon>
        <taxon>Viridiplantae</taxon>
        <taxon>Streptophyta</taxon>
        <taxon>Embryophyta</taxon>
        <taxon>Tracheophyta</taxon>
        <taxon>Spermatophyta</taxon>
        <taxon>Magnoliopsida</taxon>
        <taxon>eudicotyledons</taxon>
        <taxon>Gunneridae</taxon>
        <taxon>Pentapetalae</taxon>
        <taxon>asterids</taxon>
        <taxon>lamiids</taxon>
        <taxon>Lamiales</taxon>
        <taxon>Pedaliaceae</taxon>
        <taxon>Sesamum</taxon>
    </lineage>
</organism>
<proteinExistence type="predicted"/>